<dbReference type="PANTHER" id="PTHR32060">
    <property type="entry name" value="TAIL-SPECIFIC PROTEASE"/>
    <property type="match status" value="1"/>
</dbReference>
<dbReference type="InterPro" id="IPR029045">
    <property type="entry name" value="ClpP/crotonase-like_dom_sf"/>
</dbReference>
<sequence>MKYWYLGIALFCMACSKKDQPAPTPTGPVTQQEINNWMLDSMRLFYLWNETLPISASPQQETVSFYNSLKNTADPFSAIYNPGNWATYPRSMLYNYGMDYSIIPHPSASSGFIGVVRLVVPGSNAEKAGFSRGMYFTAINGQPVNNSNAATITAQLLREGKGNFTPATITAGVISEQTPVEVLLGIATENPIYLQKVINSNSKKIGYLFYNAFNDSYNNALLTAFQDFKTQGVTELILDLRYNTGGSLAAAAVLSSLVASRLNAQTSFVEYTGNNRLGKQLLDVSTTLRYPESGTPVNFSSIQSSRLTLDRVYILTGRQTISAAELTINNLKPYTQVIQIGQTTYGKDKGAVIIKDGSRRITWVLQPIAYRLSNAKGEGNYAAGIAPQYVVDEMTNLPLSAIGDISDPLINRALALINGGSRSASSENVNRENTYFNTLSTGAEVIIPR</sequence>
<dbReference type="SUPFAM" id="SSF52096">
    <property type="entry name" value="ClpP/crotonase"/>
    <property type="match status" value="1"/>
</dbReference>
<dbReference type="PANTHER" id="PTHR32060:SF30">
    <property type="entry name" value="CARBOXY-TERMINAL PROCESSING PROTEASE CTPA"/>
    <property type="match status" value="1"/>
</dbReference>
<dbReference type="Pfam" id="PF03572">
    <property type="entry name" value="Peptidase_S41"/>
    <property type="match status" value="1"/>
</dbReference>
<keyword evidence="3" id="KW-1185">Reference proteome</keyword>
<protein>
    <recommendedName>
        <fullName evidence="1">Tail specific protease domain-containing protein</fullName>
    </recommendedName>
</protein>
<gene>
    <name evidence="2" type="ORF">DF182_11130</name>
</gene>
<dbReference type="GO" id="GO:0030288">
    <property type="term" value="C:outer membrane-bounded periplasmic space"/>
    <property type="evidence" value="ECO:0007669"/>
    <property type="project" value="TreeGrafter"/>
</dbReference>
<name>A0A365Y535_9BACT</name>
<dbReference type="Gene3D" id="2.30.42.10">
    <property type="match status" value="1"/>
</dbReference>
<evidence type="ECO:0000313" key="2">
    <source>
        <dbReference type="EMBL" id="RBL93094.1"/>
    </source>
</evidence>
<organism evidence="2 3">
    <name type="scientific">Chitinophaga flava</name>
    <dbReference type="NCBI Taxonomy" id="2259036"/>
    <lineage>
        <taxon>Bacteria</taxon>
        <taxon>Pseudomonadati</taxon>
        <taxon>Bacteroidota</taxon>
        <taxon>Chitinophagia</taxon>
        <taxon>Chitinophagales</taxon>
        <taxon>Chitinophagaceae</taxon>
        <taxon>Chitinophaga</taxon>
    </lineage>
</organism>
<evidence type="ECO:0000259" key="1">
    <source>
        <dbReference type="SMART" id="SM00245"/>
    </source>
</evidence>
<dbReference type="Gene3D" id="3.90.226.10">
    <property type="entry name" value="2-enoyl-CoA Hydratase, Chain A, domain 1"/>
    <property type="match status" value="1"/>
</dbReference>
<dbReference type="AlphaFoldDB" id="A0A365Y535"/>
<dbReference type="InterPro" id="IPR041613">
    <property type="entry name" value="Pept_S41_N"/>
</dbReference>
<dbReference type="SUPFAM" id="SSF50156">
    <property type="entry name" value="PDZ domain-like"/>
    <property type="match status" value="1"/>
</dbReference>
<dbReference type="RefSeq" id="WP_113615689.1">
    <property type="nucleotide sequence ID" value="NZ_QFFJ01000001.1"/>
</dbReference>
<dbReference type="SMART" id="SM00245">
    <property type="entry name" value="TSPc"/>
    <property type="match status" value="1"/>
</dbReference>
<proteinExistence type="predicted"/>
<dbReference type="EMBL" id="QFFJ01000001">
    <property type="protein sequence ID" value="RBL93094.1"/>
    <property type="molecule type" value="Genomic_DNA"/>
</dbReference>
<dbReference type="GO" id="GO:0004175">
    <property type="term" value="F:endopeptidase activity"/>
    <property type="evidence" value="ECO:0007669"/>
    <property type="project" value="TreeGrafter"/>
</dbReference>
<reference evidence="2 3" key="1">
    <citation type="submission" date="2018-05" db="EMBL/GenBank/DDBJ databases">
        <title>Chitinophaga sp. K3CV102501T nov., isolated from isolated from a monsoon evergreen broad-leaved forest soil.</title>
        <authorList>
            <person name="Lv Y."/>
        </authorList>
    </citation>
    <scope>NUCLEOTIDE SEQUENCE [LARGE SCALE GENOMIC DNA]</scope>
    <source>
        <strain evidence="2 3">GDMCC 1.1325</strain>
    </source>
</reference>
<dbReference type="CDD" id="cd07561">
    <property type="entry name" value="Peptidase_S41_CPP_like"/>
    <property type="match status" value="1"/>
</dbReference>
<dbReference type="Proteomes" id="UP000253410">
    <property type="component" value="Unassembled WGS sequence"/>
</dbReference>
<evidence type="ECO:0000313" key="3">
    <source>
        <dbReference type="Proteomes" id="UP000253410"/>
    </source>
</evidence>
<comment type="caution">
    <text evidence="2">The sequence shown here is derived from an EMBL/GenBank/DDBJ whole genome shotgun (WGS) entry which is preliminary data.</text>
</comment>
<feature type="domain" description="Tail specific protease" evidence="1">
    <location>
        <begin position="178"/>
        <end position="392"/>
    </location>
</feature>
<dbReference type="InterPro" id="IPR036034">
    <property type="entry name" value="PDZ_sf"/>
</dbReference>
<dbReference type="GO" id="GO:0008236">
    <property type="term" value="F:serine-type peptidase activity"/>
    <property type="evidence" value="ECO:0007669"/>
    <property type="project" value="InterPro"/>
</dbReference>
<dbReference type="OrthoDB" id="7168509at2"/>
<dbReference type="Pfam" id="PF18294">
    <property type="entry name" value="Pept_S41_N"/>
    <property type="match status" value="1"/>
</dbReference>
<dbReference type="GO" id="GO:0006508">
    <property type="term" value="P:proteolysis"/>
    <property type="evidence" value="ECO:0007669"/>
    <property type="project" value="InterPro"/>
</dbReference>
<dbReference type="Gene3D" id="3.30.750.170">
    <property type="match status" value="1"/>
</dbReference>
<accession>A0A365Y535</accession>
<dbReference type="GO" id="GO:0007165">
    <property type="term" value="P:signal transduction"/>
    <property type="evidence" value="ECO:0007669"/>
    <property type="project" value="TreeGrafter"/>
</dbReference>
<dbReference type="InterPro" id="IPR005151">
    <property type="entry name" value="Tail-specific_protease"/>
</dbReference>